<dbReference type="Gene3D" id="1.10.10.10">
    <property type="entry name" value="Winged helix-like DNA-binding domain superfamily/Winged helix DNA-binding domain"/>
    <property type="match status" value="1"/>
</dbReference>
<dbReference type="InterPro" id="IPR036388">
    <property type="entry name" value="WH-like_DNA-bd_sf"/>
</dbReference>
<evidence type="ECO:0008006" key="4">
    <source>
        <dbReference type="Google" id="ProtNLM"/>
    </source>
</evidence>
<dbReference type="InterPro" id="IPR016032">
    <property type="entry name" value="Sig_transdc_resp-reg_C-effctor"/>
</dbReference>
<reference evidence="2 3" key="1">
    <citation type="submission" date="2023-01" db="EMBL/GenBank/DDBJ databases">
        <title>Novel diversity within Roseofilum (Cyanobacteria; Desertifilaceae) from marine benthic mats with descriptions of four novel species.</title>
        <authorList>
            <person name="Wang Y."/>
            <person name="Berthold D.E."/>
            <person name="Hu J."/>
            <person name="Lefler F.W."/>
            <person name="Laughinghouse H.D. IV."/>
        </authorList>
    </citation>
    <scope>NUCLEOTIDE SEQUENCE [LARGE SCALE GENOMIC DNA]</scope>
    <source>
        <strain evidence="2 3">BLCC-M91</strain>
    </source>
</reference>
<feature type="compositionally biased region" description="Basic and acidic residues" evidence="1">
    <location>
        <begin position="207"/>
        <end position="220"/>
    </location>
</feature>
<keyword evidence="3" id="KW-1185">Reference proteome</keyword>
<dbReference type="SUPFAM" id="SSF46894">
    <property type="entry name" value="C-terminal effector domain of the bipartite response regulators"/>
    <property type="match status" value="1"/>
</dbReference>
<dbReference type="Proteomes" id="UP001231370">
    <property type="component" value="Unassembled WGS sequence"/>
</dbReference>
<evidence type="ECO:0000256" key="1">
    <source>
        <dbReference type="SAM" id="MobiDB-lite"/>
    </source>
</evidence>
<sequence>MTHPDDDIWLIPREEQTEAFCYAVNGLTYKQIAKEQGMPADSVKSRIKALYDKLLVYSDPESLNPCRVLTVAACKAIRIGLIRYNYEQGGYEPSPDFKMEGKVRRQSDLFRNEGPYRCPSDHPVQRRERMERAVARRMEQGFTEEAIQKAKEALLSTEFPPDSQIIIDLLQYKHYTPEFWAMGKSKLEGLKQELRKSHPELMREREEAIKKREVPPDHPWRQQNRAGYEEYRSSQVTGKDLEFRRIARRSPVALVQKR</sequence>
<dbReference type="RefSeq" id="WP_283763830.1">
    <property type="nucleotide sequence ID" value="NZ_JAQPOK010000126.1"/>
</dbReference>
<evidence type="ECO:0000313" key="2">
    <source>
        <dbReference type="EMBL" id="MDJ1180529.1"/>
    </source>
</evidence>
<gene>
    <name evidence="2" type="ORF">PJF56_16840</name>
</gene>
<proteinExistence type="predicted"/>
<organism evidence="2 3">
    <name type="scientific">Roseofilum halophilum BLCC-M91</name>
    <dbReference type="NCBI Taxonomy" id="3022259"/>
    <lineage>
        <taxon>Bacteria</taxon>
        <taxon>Bacillati</taxon>
        <taxon>Cyanobacteriota</taxon>
        <taxon>Cyanophyceae</taxon>
        <taxon>Desertifilales</taxon>
        <taxon>Desertifilaceae</taxon>
        <taxon>Roseofilum</taxon>
        <taxon>Roseofilum halophilum</taxon>
    </lineage>
</organism>
<feature type="region of interest" description="Disordered" evidence="1">
    <location>
        <begin position="207"/>
        <end position="235"/>
    </location>
</feature>
<comment type="caution">
    <text evidence="2">The sequence shown here is derived from an EMBL/GenBank/DDBJ whole genome shotgun (WGS) entry which is preliminary data.</text>
</comment>
<dbReference type="EMBL" id="JAQPOK010000126">
    <property type="protein sequence ID" value="MDJ1180529.1"/>
    <property type="molecule type" value="Genomic_DNA"/>
</dbReference>
<protein>
    <recommendedName>
        <fullName evidence="4">RNA polymerase sigma factor 70 region 4 type 2 domain-containing protein</fullName>
    </recommendedName>
</protein>
<evidence type="ECO:0000313" key="3">
    <source>
        <dbReference type="Proteomes" id="UP001231370"/>
    </source>
</evidence>
<name>A0ABT7BPR9_9CYAN</name>
<accession>A0ABT7BPR9</accession>